<dbReference type="EMBL" id="SKCS01000397">
    <property type="protein sequence ID" value="TNN09226.1"/>
    <property type="molecule type" value="Genomic_DNA"/>
</dbReference>
<protein>
    <submittedName>
        <fullName evidence="3">Dystrophin-like protein isoform 1</fullName>
    </submittedName>
</protein>
<organism evidence="3 4">
    <name type="scientific">Schistosoma japonicum</name>
    <name type="common">Blood fluke</name>
    <dbReference type="NCBI Taxonomy" id="6182"/>
    <lineage>
        <taxon>Eukaryota</taxon>
        <taxon>Metazoa</taxon>
        <taxon>Spiralia</taxon>
        <taxon>Lophotrochozoa</taxon>
        <taxon>Platyhelminthes</taxon>
        <taxon>Trematoda</taxon>
        <taxon>Digenea</taxon>
        <taxon>Strigeidida</taxon>
        <taxon>Schistosomatoidea</taxon>
        <taxon>Schistosomatidae</taxon>
        <taxon>Schistosoma</taxon>
    </lineage>
</organism>
<evidence type="ECO:0000313" key="4">
    <source>
        <dbReference type="Proteomes" id="UP000311919"/>
    </source>
</evidence>
<reference evidence="3 4" key="1">
    <citation type="submission" date="2019-03" db="EMBL/GenBank/DDBJ databases">
        <title>An improved genome assembly of the fluke Schistosoma japonicum.</title>
        <authorList>
            <person name="Hu W."/>
            <person name="Luo F."/>
            <person name="Yin M."/>
            <person name="Mo X."/>
            <person name="Sun C."/>
            <person name="Wu Q."/>
            <person name="Zhu B."/>
            <person name="Xiang M."/>
            <person name="Wang J."/>
            <person name="Wang Y."/>
            <person name="Zhang T."/>
            <person name="Xu B."/>
            <person name="Zheng H."/>
            <person name="Feng Z."/>
        </authorList>
    </citation>
    <scope>NUCLEOTIDE SEQUENCE [LARGE SCALE GENOMIC DNA]</scope>
    <source>
        <strain evidence="3">HuSjv2</strain>
        <tissue evidence="3">Worms</tissue>
    </source>
</reference>
<feature type="compositionally biased region" description="Basic residues" evidence="1">
    <location>
        <begin position="300"/>
        <end position="310"/>
    </location>
</feature>
<dbReference type="InterPro" id="IPR051133">
    <property type="entry name" value="Adapter_Engulfment-Domain"/>
</dbReference>
<evidence type="ECO:0000313" key="3">
    <source>
        <dbReference type="EMBL" id="TNN09226.1"/>
    </source>
</evidence>
<accession>A0A4Z2CY92</accession>
<feature type="region of interest" description="Disordered" evidence="1">
    <location>
        <begin position="995"/>
        <end position="1040"/>
    </location>
</feature>
<feature type="compositionally biased region" description="Polar residues" evidence="1">
    <location>
        <begin position="1020"/>
        <end position="1040"/>
    </location>
</feature>
<gene>
    <name evidence="3" type="ORF">EWB00_006431</name>
</gene>
<dbReference type="SUPFAM" id="SSF50729">
    <property type="entry name" value="PH domain-like"/>
    <property type="match status" value="2"/>
</dbReference>
<feature type="compositionally biased region" description="Low complexity" evidence="1">
    <location>
        <begin position="342"/>
        <end position="351"/>
    </location>
</feature>
<feature type="region of interest" description="Disordered" evidence="1">
    <location>
        <begin position="416"/>
        <end position="534"/>
    </location>
</feature>
<evidence type="ECO:0000256" key="1">
    <source>
        <dbReference type="SAM" id="MobiDB-lite"/>
    </source>
</evidence>
<dbReference type="InterPro" id="IPR006020">
    <property type="entry name" value="PTB/PI_dom"/>
</dbReference>
<dbReference type="PROSITE" id="PS01179">
    <property type="entry name" value="PID"/>
    <property type="match status" value="1"/>
</dbReference>
<dbReference type="Proteomes" id="UP000311919">
    <property type="component" value="Unassembled WGS sequence"/>
</dbReference>
<dbReference type="InterPro" id="IPR011993">
    <property type="entry name" value="PH-like_dom_sf"/>
</dbReference>
<dbReference type="Pfam" id="PF00640">
    <property type="entry name" value="PID"/>
    <property type="match status" value="1"/>
</dbReference>
<dbReference type="PANTHER" id="PTHR11232:SF17">
    <property type="entry name" value="CAPON-LIKE PROTEIN"/>
    <property type="match status" value="1"/>
</dbReference>
<dbReference type="PANTHER" id="PTHR11232">
    <property type="entry name" value="PHOSPHOTYROSINE INTERACTION DOMAIN-CONTAINING FAMILY MEMBER"/>
    <property type="match status" value="1"/>
</dbReference>
<name>A0A4Z2CY92_SCHJA</name>
<feature type="compositionally biased region" description="Basic and acidic residues" evidence="1">
    <location>
        <begin position="331"/>
        <end position="341"/>
    </location>
</feature>
<feature type="compositionally biased region" description="Low complexity" evidence="1">
    <location>
        <begin position="470"/>
        <end position="483"/>
    </location>
</feature>
<feature type="compositionally biased region" description="Low complexity" evidence="1">
    <location>
        <begin position="235"/>
        <end position="255"/>
    </location>
</feature>
<keyword evidence="4" id="KW-1185">Reference proteome</keyword>
<feature type="region of interest" description="Disordered" evidence="1">
    <location>
        <begin position="235"/>
        <end position="358"/>
    </location>
</feature>
<comment type="caution">
    <text evidence="3">The sequence shown here is derived from an EMBL/GenBank/DDBJ whole genome shotgun (WGS) entry which is preliminary data.</text>
</comment>
<evidence type="ECO:0000259" key="2">
    <source>
        <dbReference type="PROSITE" id="PS01179"/>
    </source>
</evidence>
<sequence>MPFRRHAYDFMLDDGLDTRIPVYSDEVFKQGIHFCAKFVGGMDIPRPQNRLEIVSSMRRIRYEFKEKGIKKQKVLIKISADGVFVYLRKKPKFGIRWPVSRTFISSSQIPGNRVFSEILTTDTTSIKESTGATGDYDAISAASSGLLGLGLRDTSMLDCIHQSNLLLYHPIYRIFYVSHDSQDLKIFSYIARDSRTSVFRCNVFKAYKKLQAMRIVRTVGQAFDVCHRLALQKQEQQLETTEDNTTSTTNNNNNNENDEPDDKIEKPDKKSINTTTNSTTKQEELNKSSKYNGDIDKHKTNSKHKSKREKTMKPSKSVNSKNNHRSTSQLRKIDNHKDKNNNHNTDTNDPNDNSDDIDKMDQEIDIKKSHKHRQIKDLSVNLNKIDDTLIDMKTVDLIGESAELIDMHHDVGKSIGSCVQSKTGKTYHKSKSTTLQRKSSRKRHKSKFSSGSDTESSPCVHSHSREHSQSSKSSRQTASSNSSVGSRILSDHSTSHVSSLSSVCSGEKIRIHNKQEHHRHHKRPSSSHKSTKLRTSITTRDLVWMLQTGEDRNEKTDLFTQELVSLFAGNTASTSLLLEQGRRMHQSRSLDTNVARDLLSESSLQSSNNVSSTLLTDSVMSKTLSTDQKSIGTGFTEVPDVNNLHQYQTSKPLLSNPTVDTSLHQHCIKQLVRQNWDLRTWLNQMSDRLERLELLTSNKMEHDNSINQLTDTNNVNKSMDRSKLISAGPSKYISNRRLLPNSASFSVQSSNKSITDQNVLSSLSLSGWNNSINLNNEINYRPLNNCNPFRMPRSISALTGTINEMNTIKPQINIPYSGYLFNKSSLPISSLNEPSNLISKETNNLEDDEFIQLANRKEVSNIQDKFKTLQHSWSMKRGSNLTVEDQMLCGTGIPRSISAINSPLEAMATETIDLGSQLSNQTCSENNCIHSVTTTSSCSQIYKPSSEHQTKINNLNSNERNGTLPLLKLLPQPPKRINTVTSQIDKKMNNHEEISLQSTLESSEFADHKATSELTKLKNTKQNELGNSEETRTNLPTDSR</sequence>
<dbReference type="AlphaFoldDB" id="A0A4Z2CY92"/>
<dbReference type="SMART" id="SM00462">
    <property type="entry name" value="PTB"/>
    <property type="match status" value="1"/>
</dbReference>
<dbReference type="STRING" id="6182.A0A4Z2CY92"/>
<feature type="domain" description="PID" evidence="2">
    <location>
        <begin position="164"/>
        <end position="236"/>
    </location>
</feature>
<feature type="compositionally biased region" description="Basic and acidic residues" evidence="1">
    <location>
        <begin position="281"/>
        <end position="299"/>
    </location>
</feature>
<dbReference type="Gene3D" id="2.30.29.30">
    <property type="entry name" value="Pleckstrin-homology domain (PH domain)/Phosphotyrosine-binding domain (PTB)"/>
    <property type="match status" value="2"/>
</dbReference>
<feature type="compositionally biased region" description="Low complexity" evidence="1">
    <location>
        <begin position="495"/>
        <end position="505"/>
    </location>
</feature>
<dbReference type="OrthoDB" id="10030336at2759"/>
<proteinExistence type="predicted"/>
<feature type="compositionally biased region" description="Polar residues" evidence="1">
    <location>
        <begin position="314"/>
        <end position="330"/>
    </location>
</feature>
<dbReference type="GO" id="GO:0050998">
    <property type="term" value="F:nitric-oxide synthase binding"/>
    <property type="evidence" value="ECO:0007669"/>
    <property type="project" value="TreeGrafter"/>
</dbReference>
<feature type="compositionally biased region" description="Basic residues" evidence="1">
    <location>
        <begin position="438"/>
        <end position="447"/>
    </location>
</feature>
<feature type="compositionally biased region" description="Basic residues" evidence="1">
    <location>
        <begin position="515"/>
        <end position="532"/>
    </location>
</feature>